<dbReference type="Gene3D" id="1.10.472.10">
    <property type="entry name" value="Cyclin-like"/>
    <property type="match status" value="2"/>
</dbReference>
<dbReference type="GO" id="GO:0005634">
    <property type="term" value="C:nucleus"/>
    <property type="evidence" value="ECO:0007669"/>
    <property type="project" value="UniProtKB-ARBA"/>
</dbReference>
<dbReference type="SUPFAM" id="SSF47954">
    <property type="entry name" value="Cyclin-like"/>
    <property type="match status" value="2"/>
</dbReference>
<dbReference type="InterPro" id="IPR048258">
    <property type="entry name" value="Cyclins_cyclin-box"/>
</dbReference>
<gene>
    <name evidence="7" type="primary">ccnb2</name>
</gene>
<dbReference type="CDD" id="cd20507">
    <property type="entry name" value="CYCLIN_CCNB1-like_rpt1"/>
    <property type="match status" value="1"/>
</dbReference>
<accession>A0A2H8TIN2</accession>
<dbReference type="InterPro" id="IPR006671">
    <property type="entry name" value="Cyclin_N"/>
</dbReference>
<reference evidence="7" key="1">
    <citation type="submission" date="2017-10" db="EMBL/GenBank/DDBJ databases">
        <title>Transcriptome Assembly of Sugarcane Aphid Adults.</title>
        <authorList>
            <person name="Scully E.D."/>
            <person name="Palmer N.A."/>
            <person name="Geib S.M."/>
            <person name="Sarath G."/>
            <person name="Sattler S.E."/>
        </authorList>
    </citation>
    <scope>NUCLEOTIDE SEQUENCE</scope>
    <source>
        <tissue evidence="7">Whole body</tissue>
    </source>
</reference>
<evidence type="ECO:0000313" key="7">
    <source>
        <dbReference type="EMBL" id="MBW13899.1"/>
    </source>
</evidence>
<dbReference type="PROSITE" id="PS00292">
    <property type="entry name" value="CYCLINS"/>
    <property type="match status" value="1"/>
</dbReference>
<feature type="domain" description="Cyclin-like" evidence="5">
    <location>
        <begin position="220"/>
        <end position="305"/>
    </location>
</feature>
<evidence type="ECO:0000256" key="1">
    <source>
        <dbReference type="ARBA" id="ARBA00022618"/>
    </source>
</evidence>
<dbReference type="InterPro" id="IPR004367">
    <property type="entry name" value="Cyclin_C-dom"/>
</dbReference>
<sequence>MATGIRRDMHLRQDKVYSENNIPKAVKDSKSSGIIAPRRPVLNDISSNLQINQNANQKGKITITKPTIQVTKPTTRLASNLNRTTTSITSKVKPSLSTSKTVLKVNSGLHESVSNIPKAIVRPKTAGLVKTYRGTLTRSSSLKNKSVVLTESQKKEQDWITACKVDAVDKSDEYDPFLVGAYSKPIFTYMMTLEDQYIIKPDYLANHKYITASNRSVVVDWLVEVQQEFQIMQESLYTAVGILDRYLQEDQNVARNKLQLIGATSLLLGCKYEEIYVPEITDFVYLSDNAFTKDQVKSCLVEVFRTINYSLSRPFSLTFLRRFSKVSGARSSQHSLAKYFLELALIDYNLAHVKPSEVAASGLLLAIVITNDPELDDNPEDVNSLLSLYWSDLIQKHSTYKVDQLISTVQSLARLALNAPEWKYKAVYKKYQSAKMGRITTSSLLSSPAMMFIARTC</sequence>
<keyword evidence="1" id="KW-0132">Cell division</keyword>
<evidence type="ECO:0000256" key="3">
    <source>
        <dbReference type="ARBA" id="ARBA00023306"/>
    </source>
</evidence>
<dbReference type="Pfam" id="PF00134">
    <property type="entry name" value="Cyclin_N"/>
    <property type="match status" value="1"/>
</dbReference>
<feature type="domain" description="Cyclin-like" evidence="5">
    <location>
        <begin position="318"/>
        <end position="414"/>
    </location>
</feature>
<dbReference type="AlphaFoldDB" id="A0A2H8TIN2"/>
<dbReference type="SMART" id="SM00385">
    <property type="entry name" value="CYCLIN"/>
    <property type="match status" value="2"/>
</dbReference>
<dbReference type="InterPro" id="IPR046965">
    <property type="entry name" value="Cyclin_A/B-like"/>
</dbReference>
<proteinExistence type="inferred from homology"/>
<dbReference type="InterPro" id="IPR039361">
    <property type="entry name" value="Cyclin"/>
</dbReference>
<feature type="domain" description="Cyclin C-terminal" evidence="6">
    <location>
        <begin position="314"/>
        <end position="445"/>
    </location>
</feature>
<dbReference type="FunFam" id="1.10.472.10:FF:000001">
    <property type="entry name" value="G2/mitotic-specific cyclin"/>
    <property type="match status" value="1"/>
</dbReference>
<evidence type="ECO:0000259" key="6">
    <source>
        <dbReference type="SMART" id="SM01332"/>
    </source>
</evidence>
<evidence type="ECO:0000259" key="5">
    <source>
        <dbReference type="SMART" id="SM00385"/>
    </source>
</evidence>
<protein>
    <submittedName>
        <fullName evidence="7">G2/mitotic-specific cyclin-B2</fullName>
    </submittedName>
</protein>
<comment type="similarity">
    <text evidence="4">Belongs to the cyclin family.</text>
</comment>
<dbReference type="InterPro" id="IPR036915">
    <property type="entry name" value="Cyclin-like_sf"/>
</dbReference>
<dbReference type="GO" id="GO:0051301">
    <property type="term" value="P:cell division"/>
    <property type="evidence" value="ECO:0007669"/>
    <property type="project" value="UniProtKB-KW"/>
</dbReference>
<dbReference type="InterPro" id="IPR013763">
    <property type="entry name" value="Cyclin-like_dom"/>
</dbReference>
<dbReference type="PANTHER" id="PTHR10177">
    <property type="entry name" value="CYCLINS"/>
    <property type="match status" value="1"/>
</dbReference>
<dbReference type="GO" id="GO:0016538">
    <property type="term" value="F:cyclin-dependent protein serine/threonine kinase regulator activity"/>
    <property type="evidence" value="ECO:0007669"/>
    <property type="project" value="InterPro"/>
</dbReference>
<keyword evidence="3" id="KW-0131">Cell cycle</keyword>
<evidence type="ECO:0000256" key="4">
    <source>
        <dbReference type="RuleBase" id="RU000383"/>
    </source>
</evidence>
<organism evidence="7">
    <name type="scientific">Melanaphis sacchari</name>
    <dbReference type="NCBI Taxonomy" id="742174"/>
    <lineage>
        <taxon>Eukaryota</taxon>
        <taxon>Metazoa</taxon>
        <taxon>Ecdysozoa</taxon>
        <taxon>Arthropoda</taxon>
        <taxon>Hexapoda</taxon>
        <taxon>Insecta</taxon>
        <taxon>Pterygota</taxon>
        <taxon>Neoptera</taxon>
        <taxon>Paraneoptera</taxon>
        <taxon>Hemiptera</taxon>
        <taxon>Sternorrhyncha</taxon>
        <taxon>Aphidomorpha</taxon>
        <taxon>Aphidoidea</taxon>
        <taxon>Aphididae</taxon>
        <taxon>Aphidini</taxon>
        <taxon>Melanaphis</taxon>
    </lineage>
</organism>
<dbReference type="OrthoDB" id="5590282at2759"/>
<dbReference type="SMART" id="SM01332">
    <property type="entry name" value="Cyclin_C"/>
    <property type="match status" value="1"/>
</dbReference>
<dbReference type="GO" id="GO:0044772">
    <property type="term" value="P:mitotic cell cycle phase transition"/>
    <property type="evidence" value="ECO:0007669"/>
    <property type="project" value="InterPro"/>
</dbReference>
<evidence type="ECO:0000256" key="2">
    <source>
        <dbReference type="ARBA" id="ARBA00023127"/>
    </source>
</evidence>
<dbReference type="PIRSF" id="PIRSF001771">
    <property type="entry name" value="Cyclin_A_B_D_E"/>
    <property type="match status" value="1"/>
</dbReference>
<dbReference type="EMBL" id="GFXV01002094">
    <property type="protein sequence ID" value="MBW13899.1"/>
    <property type="molecule type" value="Transcribed_RNA"/>
</dbReference>
<keyword evidence="2 4" id="KW-0195">Cyclin</keyword>
<dbReference type="Pfam" id="PF02984">
    <property type="entry name" value="Cyclin_C"/>
    <property type="match status" value="1"/>
</dbReference>
<name>A0A2H8TIN2_9HEMI</name>